<dbReference type="AlphaFoldDB" id="A0A377QYS7"/>
<protein>
    <submittedName>
        <fullName evidence="1">Sulfate-binding protein</fullName>
    </submittedName>
</protein>
<keyword evidence="2" id="KW-1185">Reference proteome</keyword>
<dbReference type="Proteomes" id="UP000254293">
    <property type="component" value="Unassembled WGS sequence"/>
</dbReference>
<accession>A0A377QYS7</accession>
<dbReference type="Gene3D" id="3.40.190.10">
    <property type="entry name" value="Periplasmic binding protein-like II"/>
    <property type="match status" value="2"/>
</dbReference>
<dbReference type="EMBL" id="UGJJ01000001">
    <property type="protein sequence ID" value="STR00152.1"/>
    <property type="molecule type" value="Genomic_DNA"/>
</dbReference>
<gene>
    <name evidence="1" type="primary">sbp_1</name>
    <name evidence="1" type="ORF">NCTC13336_00349</name>
</gene>
<evidence type="ECO:0000313" key="1">
    <source>
        <dbReference type="EMBL" id="STR00152.1"/>
    </source>
</evidence>
<organism evidence="1 2">
    <name type="scientific">Kingella potus</name>
    <dbReference type="NCBI Taxonomy" id="265175"/>
    <lineage>
        <taxon>Bacteria</taxon>
        <taxon>Pseudomonadati</taxon>
        <taxon>Pseudomonadota</taxon>
        <taxon>Betaproteobacteria</taxon>
        <taxon>Neisseriales</taxon>
        <taxon>Neisseriaceae</taxon>
        <taxon>Kingella</taxon>
    </lineage>
</organism>
<evidence type="ECO:0000313" key="2">
    <source>
        <dbReference type="Proteomes" id="UP000254293"/>
    </source>
</evidence>
<sequence length="53" mass="5795">MPIRPLIPKPSAAANLPPLDTFDPNTVFGAWDKIMAEHFADGGLFDQLASRDK</sequence>
<proteinExistence type="predicted"/>
<reference evidence="1 2" key="1">
    <citation type="submission" date="2018-06" db="EMBL/GenBank/DDBJ databases">
        <authorList>
            <consortium name="Pathogen Informatics"/>
            <person name="Doyle S."/>
        </authorList>
    </citation>
    <scope>NUCLEOTIDE SEQUENCE [LARGE SCALE GENOMIC DNA]</scope>
    <source>
        <strain evidence="1 2">NCTC13336</strain>
    </source>
</reference>
<name>A0A377QYS7_9NEIS</name>